<keyword evidence="5" id="KW-0456">Lyase</keyword>
<evidence type="ECO:0000313" key="6">
    <source>
        <dbReference type="EMBL" id="RWS18543.1"/>
    </source>
</evidence>
<reference evidence="6 7" key="1">
    <citation type="journal article" date="2018" name="Gigascience">
        <title>Genomes of trombidid mites reveal novel predicted allergens and laterally-transferred genes associated with secondary metabolism.</title>
        <authorList>
            <person name="Dong X."/>
            <person name="Chaisiri K."/>
            <person name="Xia D."/>
            <person name="Armstrong S.D."/>
            <person name="Fang Y."/>
            <person name="Donnelly M.J."/>
            <person name="Kadowaki T."/>
            <person name="McGarry J.W."/>
            <person name="Darby A.C."/>
            <person name="Makepeace B.L."/>
        </authorList>
    </citation>
    <scope>NUCLEOTIDE SEQUENCE [LARGE SCALE GENOMIC DNA]</scope>
    <source>
        <strain evidence="6">UoL-UT</strain>
    </source>
</reference>
<dbReference type="VEuPathDB" id="VectorBase:LDEU013497"/>
<dbReference type="GO" id="GO:0046872">
    <property type="term" value="F:metal ion binding"/>
    <property type="evidence" value="ECO:0007669"/>
    <property type="project" value="UniProtKB-KW"/>
</dbReference>
<dbReference type="GO" id="GO:0006629">
    <property type="term" value="P:lipid metabolic process"/>
    <property type="evidence" value="ECO:0007669"/>
    <property type="project" value="InterPro"/>
</dbReference>
<sequence length="94" mass="11300">GITNCIGFLYPLIRLQALVQKRDECNIDKDPFCPRKVYQWTTDNQSRFRSILRMQVDGFITNYPNRLNEVLREPEFATKFRLATNRDNPWQIYK</sequence>
<dbReference type="GO" id="GO:0008081">
    <property type="term" value="F:phosphoric diester hydrolase activity"/>
    <property type="evidence" value="ECO:0007669"/>
    <property type="project" value="InterPro"/>
</dbReference>
<evidence type="ECO:0000256" key="1">
    <source>
        <dbReference type="ARBA" id="ARBA00000110"/>
    </source>
</evidence>
<dbReference type="GO" id="GO:0016829">
    <property type="term" value="F:lyase activity"/>
    <property type="evidence" value="ECO:0007669"/>
    <property type="project" value="UniProtKB-KW"/>
</dbReference>
<protein>
    <submittedName>
        <fullName evidence="6">Uncharacterized protein</fullName>
    </submittedName>
</protein>
<dbReference type="SUPFAM" id="SSF51695">
    <property type="entry name" value="PLC-like phosphodiesterases"/>
    <property type="match status" value="1"/>
</dbReference>
<keyword evidence="2" id="KW-0479">Metal-binding</keyword>
<comment type="catalytic activity">
    <reaction evidence="1">
        <text>an N-(acyl)-sphingosylphosphoethanolamine = an N-(acyl)-sphingosyl-1,3-cyclic phosphate + ethanolamine</text>
        <dbReference type="Rhea" id="RHEA:60648"/>
        <dbReference type="ChEBI" id="CHEBI:57603"/>
        <dbReference type="ChEBI" id="CHEBI:143891"/>
        <dbReference type="ChEBI" id="CHEBI:143892"/>
    </reaction>
</comment>
<accession>A0A443RTB5</accession>
<evidence type="ECO:0000256" key="2">
    <source>
        <dbReference type="ARBA" id="ARBA00022723"/>
    </source>
</evidence>
<keyword evidence="3" id="KW-0460">Magnesium</keyword>
<name>A0A443RTB5_9ACAR</name>
<comment type="caution">
    <text evidence="6">The sequence shown here is derived from an EMBL/GenBank/DDBJ whole genome shotgun (WGS) entry which is preliminary data.</text>
</comment>
<keyword evidence="4" id="KW-1015">Disulfide bond</keyword>
<evidence type="ECO:0000313" key="7">
    <source>
        <dbReference type="Proteomes" id="UP000288716"/>
    </source>
</evidence>
<dbReference type="OrthoDB" id="1058301at2759"/>
<organism evidence="6 7">
    <name type="scientific">Leptotrombidium deliense</name>
    <dbReference type="NCBI Taxonomy" id="299467"/>
    <lineage>
        <taxon>Eukaryota</taxon>
        <taxon>Metazoa</taxon>
        <taxon>Ecdysozoa</taxon>
        <taxon>Arthropoda</taxon>
        <taxon>Chelicerata</taxon>
        <taxon>Arachnida</taxon>
        <taxon>Acari</taxon>
        <taxon>Acariformes</taxon>
        <taxon>Trombidiformes</taxon>
        <taxon>Prostigmata</taxon>
        <taxon>Anystina</taxon>
        <taxon>Parasitengona</taxon>
        <taxon>Trombiculoidea</taxon>
        <taxon>Trombiculidae</taxon>
        <taxon>Leptotrombidium</taxon>
    </lineage>
</organism>
<keyword evidence="7" id="KW-1185">Reference proteome</keyword>
<dbReference type="EMBL" id="NCKV01038165">
    <property type="protein sequence ID" value="RWS18543.1"/>
    <property type="molecule type" value="Genomic_DNA"/>
</dbReference>
<gene>
    <name evidence="6" type="ORF">B4U80_08219</name>
</gene>
<proteinExistence type="predicted"/>
<evidence type="ECO:0000256" key="4">
    <source>
        <dbReference type="ARBA" id="ARBA00023157"/>
    </source>
</evidence>
<evidence type="ECO:0000256" key="3">
    <source>
        <dbReference type="ARBA" id="ARBA00022842"/>
    </source>
</evidence>
<feature type="non-terminal residue" evidence="6">
    <location>
        <position position="94"/>
    </location>
</feature>
<dbReference type="Pfam" id="PF13653">
    <property type="entry name" value="GDPD_2"/>
    <property type="match status" value="1"/>
</dbReference>
<dbReference type="Proteomes" id="UP000288716">
    <property type="component" value="Unassembled WGS sequence"/>
</dbReference>
<feature type="non-terminal residue" evidence="6">
    <location>
        <position position="1"/>
    </location>
</feature>
<evidence type="ECO:0000256" key="5">
    <source>
        <dbReference type="ARBA" id="ARBA00023239"/>
    </source>
</evidence>
<dbReference type="Gene3D" id="3.20.20.190">
    <property type="entry name" value="Phosphatidylinositol (PI) phosphodiesterase"/>
    <property type="match status" value="1"/>
</dbReference>
<dbReference type="InterPro" id="IPR017946">
    <property type="entry name" value="PLC-like_Pdiesterase_TIM-brl"/>
</dbReference>
<dbReference type="AlphaFoldDB" id="A0A443RTB5"/>